<evidence type="ECO:0000313" key="2">
    <source>
        <dbReference type="EMBL" id="OCT92387.1"/>
    </source>
</evidence>
<evidence type="ECO:0000313" key="3">
    <source>
        <dbReference type="Proteomes" id="UP000694892"/>
    </source>
</evidence>
<accession>A0A974HVZ0</accession>
<sequence length="283" mass="30790">MADSIDSLLARIRTEAERRGDDWLRQLLPEEQPQQPATSGMRTRRSRPPTRLSPSPPTQRRRVPSRSPQAVPAGEKGSGRPRASGRYSHLAEERRNTPTAGPSTAQRGSRRSRQPSGRGSGTAQEIGGGDSQHPQLSTEGQLQQLTEDGRETSVHLGSQARNEGDAVIAGIGREHAQWQQTGRRDIPSEQGVRAFIREAQSASQRGGFSVGAQAMNNRFGTELSGAGEGGGRTATPRQLPGMQVQLHRGLHQHGAHRQGQQEVRWQGAKFGPQGQQVPASQRW</sequence>
<reference evidence="3" key="1">
    <citation type="journal article" date="2016" name="Nature">
        <title>Genome evolution in the allotetraploid frog Xenopus laevis.</title>
        <authorList>
            <person name="Session A.M."/>
            <person name="Uno Y."/>
            <person name="Kwon T."/>
            <person name="Chapman J.A."/>
            <person name="Toyoda A."/>
            <person name="Takahashi S."/>
            <person name="Fukui A."/>
            <person name="Hikosaka A."/>
            <person name="Suzuki A."/>
            <person name="Kondo M."/>
            <person name="van Heeringen S.J."/>
            <person name="Quigley I."/>
            <person name="Heinz S."/>
            <person name="Ogino H."/>
            <person name="Ochi H."/>
            <person name="Hellsten U."/>
            <person name="Lyons J.B."/>
            <person name="Simakov O."/>
            <person name="Putnam N."/>
            <person name="Stites J."/>
            <person name="Kuroki Y."/>
            <person name="Tanaka T."/>
            <person name="Michiue T."/>
            <person name="Watanabe M."/>
            <person name="Bogdanovic O."/>
            <person name="Lister R."/>
            <person name="Georgiou G."/>
            <person name="Paranjpe S.S."/>
            <person name="van Kruijsbergen I."/>
            <person name="Shu S."/>
            <person name="Carlson J."/>
            <person name="Kinoshita T."/>
            <person name="Ohta Y."/>
            <person name="Mawaribuchi S."/>
            <person name="Jenkins J."/>
            <person name="Grimwood J."/>
            <person name="Schmutz J."/>
            <person name="Mitros T."/>
            <person name="Mozaffari S.V."/>
            <person name="Suzuki Y."/>
            <person name="Haramoto Y."/>
            <person name="Yamamoto T.S."/>
            <person name="Takagi C."/>
            <person name="Heald R."/>
            <person name="Miller K."/>
            <person name="Haudenschild C."/>
            <person name="Kitzman J."/>
            <person name="Nakayama T."/>
            <person name="Izutsu Y."/>
            <person name="Robert J."/>
            <person name="Fortriede J."/>
            <person name="Burns K."/>
            <person name="Lotay V."/>
            <person name="Karimi K."/>
            <person name="Yasuoka Y."/>
            <person name="Dichmann D.S."/>
            <person name="Flajnik M.F."/>
            <person name="Houston D.W."/>
            <person name="Shendure J."/>
            <person name="DuPasquier L."/>
            <person name="Vize P.D."/>
            <person name="Zorn A.M."/>
            <person name="Ito M."/>
            <person name="Marcotte E.M."/>
            <person name="Wallingford J.B."/>
            <person name="Ito Y."/>
            <person name="Asashima M."/>
            <person name="Ueno N."/>
            <person name="Matsuda Y."/>
            <person name="Veenstra G.J."/>
            <person name="Fujiyama A."/>
            <person name="Harland R.M."/>
            <person name="Taira M."/>
            <person name="Rokhsar D.S."/>
        </authorList>
    </citation>
    <scope>NUCLEOTIDE SEQUENCE [LARGE SCALE GENOMIC DNA]</scope>
    <source>
        <strain evidence="3">J</strain>
    </source>
</reference>
<feature type="region of interest" description="Disordered" evidence="1">
    <location>
        <begin position="248"/>
        <end position="283"/>
    </location>
</feature>
<feature type="compositionally biased region" description="Polar residues" evidence="1">
    <location>
        <begin position="132"/>
        <end position="141"/>
    </location>
</feature>
<feature type="compositionally biased region" description="Low complexity" evidence="1">
    <location>
        <begin position="26"/>
        <end position="36"/>
    </location>
</feature>
<evidence type="ECO:0000256" key="1">
    <source>
        <dbReference type="SAM" id="MobiDB-lite"/>
    </source>
</evidence>
<feature type="compositionally biased region" description="Basic and acidic residues" evidence="1">
    <location>
        <begin position="15"/>
        <end position="24"/>
    </location>
</feature>
<name>A0A974HVZ0_XENLA</name>
<dbReference type="AlphaFoldDB" id="A0A974HVZ0"/>
<proteinExistence type="predicted"/>
<dbReference type="EMBL" id="CM004469">
    <property type="protein sequence ID" value="OCT92387.1"/>
    <property type="molecule type" value="Genomic_DNA"/>
</dbReference>
<feature type="non-terminal residue" evidence="2">
    <location>
        <position position="283"/>
    </location>
</feature>
<feature type="compositionally biased region" description="Polar residues" evidence="1">
    <location>
        <begin position="273"/>
        <end position="283"/>
    </location>
</feature>
<feature type="region of interest" description="Disordered" evidence="1">
    <location>
        <begin position="15"/>
        <end position="141"/>
    </location>
</feature>
<protein>
    <submittedName>
        <fullName evidence="2">Uncharacterized protein</fullName>
    </submittedName>
</protein>
<dbReference type="Proteomes" id="UP000694892">
    <property type="component" value="Chromosome 2S"/>
</dbReference>
<gene>
    <name evidence="2" type="ORF">XELAEV_18015446mg</name>
</gene>
<organism evidence="2 3">
    <name type="scientific">Xenopus laevis</name>
    <name type="common">African clawed frog</name>
    <dbReference type="NCBI Taxonomy" id="8355"/>
    <lineage>
        <taxon>Eukaryota</taxon>
        <taxon>Metazoa</taxon>
        <taxon>Chordata</taxon>
        <taxon>Craniata</taxon>
        <taxon>Vertebrata</taxon>
        <taxon>Euteleostomi</taxon>
        <taxon>Amphibia</taxon>
        <taxon>Batrachia</taxon>
        <taxon>Anura</taxon>
        <taxon>Pipoidea</taxon>
        <taxon>Pipidae</taxon>
        <taxon>Xenopodinae</taxon>
        <taxon>Xenopus</taxon>
        <taxon>Xenopus</taxon>
    </lineage>
</organism>